<evidence type="ECO:0000256" key="3">
    <source>
        <dbReference type="ARBA" id="ARBA00022448"/>
    </source>
</evidence>
<name>A0ABV9HZS1_9FLAO</name>
<feature type="transmembrane region" description="Helical" evidence="8">
    <location>
        <begin position="298"/>
        <end position="321"/>
    </location>
</feature>
<proteinExistence type="inferred from homology"/>
<keyword evidence="7 8" id="KW-0472">Membrane</keyword>
<dbReference type="PANTHER" id="PTHR21716:SF53">
    <property type="entry name" value="PERMEASE PERM-RELATED"/>
    <property type="match status" value="1"/>
</dbReference>
<comment type="subcellular location">
    <subcellularLocation>
        <location evidence="1">Cell membrane</location>
        <topology evidence="1">Multi-pass membrane protein</topology>
    </subcellularLocation>
</comment>
<evidence type="ECO:0000256" key="6">
    <source>
        <dbReference type="ARBA" id="ARBA00022989"/>
    </source>
</evidence>
<dbReference type="Proteomes" id="UP001596043">
    <property type="component" value="Unassembled WGS sequence"/>
</dbReference>
<dbReference type="InterPro" id="IPR002549">
    <property type="entry name" value="AI-2E-like"/>
</dbReference>
<feature type="transmembrane region" description="Helical" evidence="8">
    <location>
        <begin position="143"/>
        <end position="167"/>
    </location>
</feature>
<evidence type="ECO:0000256" key="2">
    <source>
        <dbReference type="ARBA" id="ARBA00009773"/>
    </source>
</evidence>
<sequence length="370" mass="42035">MTTKNTSSNFAFNIIAIIAVVFALYVLKTLLMPLLLAAIFGIMIFPVQLFLEKKWRCNRLFATIFSIVIMFGFTVILVFLIVTQLREFMDNGSEYISKITEIYTKALSVVERSLDVSSRDSLLKKNVGFSELLKGNFDKISTFIFESGAIFSDFVLIPIYMFFFLYYRRFLRSFTYRLFSKKSKSYINTVIKEIYHIQQNYLVGLLKVMLIVGILNTTGLLLLGIDNAIFFGFFAALLLVIPYIGVIIGALLPALVALVTKDSYWYVFGVLALFSVIQFIEGNFITPKVTGGKVSVNAFIVIFSLIVFAMLWGVAGMVVAIPITATIKILCDHSEEYKAFGFLIGEPENKFLKSRARSRLKKWKAIRKKR</sequence>
<keyword evidence="5 8" id="KW-0812">Transmembrane</keyword>
<accession>A0ABV9HZS1</accession>
<feature type="transmembrane region" description="Helical" evidence="8">
    <location>
        <begin position="201"/>
        <end position="223"/>
    </location>
</feature>
<protein>
    <submittedName>
        <fullName evidence="9">AI-2E family transporter</fullName>
    </submittedName>
</protein>
<evidence type="ECO:0000256" key="5">
    <source>
        <dbReference type="ARBA" id="ARBA00022692"/>
    </source>
</evidence>
<evidence type="ECO:0000256" key="8">
    <source>
        <dbReference type="SAM" id="Phobius"/>
    </source>
</evidence>
<comment type="caution">
    <text evidence="9">The sequence shown here is derived from an EMBL/GenBank/DDBJ whole genome shotgun (WGS) entry which is preliminary data.</text>
</comment>
<evidence type="ECO:0000313" key="10">
    <source>
        <dbReference type="Proteomes" id="UP001596043"/>
    </source>
</evidence>
<evidence type="ECO:0000256" key="7">
    <source>
        <dbReference type="ARBA" id="ARBA00023136"/>
    </source>
</evidence>
<comment type="similarity">
    <text evidence="2">Belongs to the autoinducer-2 exporter (AI-2E) (TC 2.A.86) family.</text>
</comment>
<dbReference type="RefSeq" id="WP_379980626.1">
    <property type="nucleotide sequence ID" value="NZ_JBHSFV010000010.1"/>
</dbReference>
<keyword evidence="10" id="KW-1185">Reference proteome</keyword>
<keyword evidence="6 8" id="KW-1133">Transmembrane helix</keyword>
<dbReference type="EMBL" id="JBHSFV010000010">
    <property type="protein sequence ID" value="MFC4635423.1"/>
    <property type="molecule type" value="Genomic_DNA"/>
</dbReference>
<evidence type="ECO:0000313" key="9">
    <source>
        <dbReference type="EMBL" id="MFC4635423.1"/>
    </source>
</evidence>
<dbReference type="Pfam" id="PF01594">
    <property type="entry name" value="AI-2E_transport"/>
    <property type="match status" value="1"/>
</dbReference>
<feature type="transmembrane region" description="Helical" evidence="8">
    <location>
        <begin position="229"/>
        <end position="252"/>
    </location>
</feature>
<keyword evidence="3" id="KW-0813">Transport</keyword>
<feature type="transmembrane region" description="Helical" evidence="8">
    <location>
        <begin position="60"/>
        <end position="82"/>
    </location>
</feature>
<feature type="transmembrane region" description="Helical" evidence="8">
    <location>
        <begin position="7"/>
        <end position="27"/>
    </location>
</feature>
<evidence type="ECO:0000256" key="4">
    <source>
        <dbReference type="ARBA" id="ARBA00022475"/>
    </source>
</evidence>
<feature type="transmembrane region" description="Helical" evidence="8">
    <location>
        <begin position="33"/>
        <end position="51"/>
    </location>
</feature>
<evidence type="ECO:0000256" key="1">
    <source>
        <dbReference type="ARBA" id="ARBA00004651"/>
    </source>
</evidence>
<gene>
    <name evidence="9" type="ORF">ACFO3O_16050</name>
</gene>
<reference evidence="10" key="1">
    <citation type="journal article" date="2019" name="Int. J. Syst. Evol. Microbiol.">
        <title>The Global Catalogue of Microorganisms (GCM) 10K type strain sequencing project: providing services to taxonomists for standard genome sequencing and annotation.</title>
        <authorList>
            <consortium name="The Broad Institute Genomics Platform"/>
            <consortium name="The Broad Institute Genome Sequencing Center for Infectious Disease"/>
            <person name="Wu L."/>
            <person name="Ma J."/>
        </authorList>
    </citation>
    <scope>NUCLEOTIDE SEQUENCE [LARGE SCALE GENOMIC DNA]</scope>
    <source>
        <strain evidence="10">YJ-61-S</strain>
    </source>
</reference>
<feature type="transmembrane region" description="Helical" evidence="8">
    <location>
        <begin position="264"/>
        <end position="286"/>
    </location>
</feature>
<organism evidence="9 10">
    <name type="scientific">Dokdonia ponticola</name>
    <dbReference type="NCBI Taxonomy" id="2041041"/>
    <lineage>
        <taxon>Bacteria</taxon>
        <taxon>Pseudomonadati</taxon>
        <taxon>Bacteroidota</taxon>
        <taxon>Flavobacteriia</taxon>
        <taxon>Flavobacteriales</taxon>
        <taxon>Flavobacteriaceae</taxon>
        <taxon>Dokdonia</taxon>
    </lineage>
</organism>
<dbReference type="PANTHER" id="PTHR21716">
    <property type="entry name" value="TRANSMEMBRANE PROTEIN"/>
    <property type="match status" value="1"/>
</dbReference>
<keyword evidence="4" id="KW-1003">Cell membrane</keyword>